<dbReference type="SUPFAM" id="SSF46689">
    <property type="entry name" value="Homeodomain-like"/>
    <property type="match status" value="1"/>
</dbReference>
<dbReference type="Pfam" id="PF01527">
    <property type="entry name" value="HTH_Tnp_1"/>
    <property type="match status" value="1"/>
</dbReference>
<dbReference type="Proteomes" id="UP000324392">
    <property type="component" value="Chromosome"/>
</dbReference>
<reference evidence="2 3" key="1">
    <citation type="submission" date="2019-03" db="EMBL/GenBank/DDBJ databases">
        <title>The genome sequence of Candidatus Serratia symbiotica strain IS.</title>
        <authorList>
            <person name="Nikoh N."/>
            <person name="Koga R."/>
            <person name="Oshima K."/>
            <person name="Hattori M."/>
            <person name="Fukatsu T."/>
        </authorList>
    </citation>
    <scope>NUCLEOTIDE SEQUENCE [LARGE SCALE GENOMIC DNA]</scope>
    <source>
        <strain evidence="2 3">IS</strain>
    </source>
</reference>
<comment type="similarity">
    <text evidence="1">Belongs to the transposase 8 family.</text>
</comment>
<dbReference type="Gene3D" id="1.10.10.60">
    <property type="entry name" value="Homeodomain-like"/>
    <property type="match status" value="1"/>
</dbReference>
<organism evidence="2 3">
    <name type="scientific">Serratia symbiotica</name>
    <dbReference type="NCBI Taxonomy" id="138074"/>
    <lineage>
        <taxon>Bacteria</taxon>
        <taxon>Pseudomonadati</taxon>
        <taxon>Pseudomonadota</taxon>
        <taxon>Gammaproteobacteria</taxon>
        <taxon>Enterobacterales</taxon>
        <taxon>Yersiniaceae</taxon>
        <taxon>Serratia</taxon>
    </lineage>
</organism>
<dbReference type="AlphaFoldDB" id="A0A455VJZ9"/>
<evidence type="ECO:0000313" key="2">
    <source>
        <dbReference type="EMBL" id="BBI91038.1"/>
    </source>
</evidence>
<accession>A0A455VJZ9</accession>
<dbReference type="InterPro" id="IPR002514">
    <property type="entry name" value="Transposase_8"/>
</dbReference>
<gene>
    <name evidence="2" type="primary">ykgN</name>
    <name evidence="2" type="ORF">SSYIS1_00430</name>
</gene>
<dbReference type="GO" id="GO:0003677">
    <property type="term" value="F:DNA binding"/>
    <property type="evidence" value="ECO:0007669"/>
    <property type="project" value="InterPro"/>
</dbReference>
<protein>
    <submittedName>
        <fullName evidence="2">Transposase IS481 family</fullName>
    </submittedName>
</protein>
<dbReference type="GO" id="GO:0006313">
    <property type="term" value="P:DNA transposition"/>
    <property type="evidence" value="ECO:0007669"/>
    <property type="project" value="InterPro"/>
</dbReference>
<sequence>MGAQRFTPEFKEEAVRQITERGYFVADVSERLGVSAHSLYKWLRSVKPDNSGHQAQDLLDARTEILRLKARLKRTFGKPVKSCATAETAYYHFKTLYEQGGELALQEISRKKPIEKNRVEAHIEQAVVNMAYGFPAYGQHRVANELTRQGILISGSGVRSVW</sequence>
<dbReference type="InterPro" id="IPR009057">
    <property type="entry name" value="Homeodomain-like_sf"/>
</dbReference>
<dbReference type="GO" id="GO:0004803">
    <property type="term" value="F:transposase activity"/>
    <property type="evidence" value="ECO:0007669"/>
    <property type="project" value="InterPro"/>
</dbReference>
<name>A0A455VJZ9_9GAMM</name>
<proteinExistence type="inferred from homology"/>
<dbReference type="EMBL" id="AP019531">
    <property type="protein sequence ID" value="BBI91038.1"/>
    <property type="molecule type" value="Genomic_DNA"/>
</dbReference>
<evidence type="ECO:0000313" key="3">
    <source>
        <dbReference type="Proteomes" id="UP000324392"/>
    </source>
</evidence>
<evidence type="ECO:0000256" key="1">
    <source>
        <dbReference type="ARBA" id="ARBA00009964"/>
    </source>
</evidence>